<evidence type="ECO:0000256" key="2">
    <source>
        <dbReference type="SAM" id="SignalP"/>
    </source>
</evidence>
<keyword evidence="5" id="KW-1185">Reference proteome</keyword>
<feature type="region of interest" description="Disordered" evidence="1">
    <location>
        <begin position="257"/>
        <end position="328"/>
    </location>
</feature>
<dbReference type="OrthoDB" id="3565018at2759"/>
<dbReference type="Proteomes" id="UP000193144">
    <property type="component" value="Unassembled WGS sequence"/>
</dbReference>
<feature type="compositionally biased region" description="Polar residues" evidence="1">
    <location>
        <begin position="257"/>
        <end position="269"/>
    </location>
</feature>
<gene>
    <name evidence="4" type="ORF">BCR34DRAFT_287246</name>
</gene>
<evidence type="ECO:0000256" key="1">
    <source>
        <dbReference type="SAM" id="MobiDB-lite"/>
    </source>
</evidence>
<reference evidence="4 5" key="1">
    <citation type="submission" date="2016-07" db="EMBL/GenBank/DDBJ databases">
        <title>Pervasive Adenine N6-methylation of Active Genes in Fungi.</title>
        <authorList>
            <consortium name="DOE Joint Genome Institute"/>
            <person name="Mondo S.J."/>
            <person name="Dannebaum R.O."/>
            <person name="Kuo R.C."/>
            <person name="Labutti K."/>
            <person name="Haridas S."/>
            <person name="Kuo A."/>
            <person name="Salamov A."/>
            <person name="Ahrendt S.R."/>
            <person name="Lipzen A."/>
            <person name="Sullivan W."/>
            <person name="Andreopoulos W.B."/>
            <person name="Clum A."/>
            <person name="Lindquist E."/>
            <person name="Daum C."/>
            <person name="Ramamoorthy G.K."/>
            <person name="Gryganskyi A."/>
            <person name="Culley D."/>
            <person name="Magnuson J.K."/>
            <person name="James T.Y."/>
            <person name="O'Malley M.A."/>
            <person name="Stajich J.E."/>
            <person name="Spatafora J.W."/>
            <person name="Visel A."/>
            <person name="Grigoriev I.V."/>
        </authorList>
    </citation>
    <scope>NUCLEOTIDE SEQUENCE [LARGE SCALE GENOMIC DNA]</scope>
    <source>
        <strain evidence="4 5">CBS 115471</strain>
    </source>
</reference>
<dbReference type="Pfam" id="PF24476">
    <property type="entry name" value="DUF7580"/>
    <property type="match status" value="1"/>
</dbReference>
<proteinExistence type="predicted"/>
<feature type="signal peptide" evidence="2">
    <location>
        <begin position="1"/>
        <end position="17"/>
    </location>
</feature>
<feature type="domain" description="DUF7580" evidence="3">
    <location>
        <begin position="372"/>
        <end position="588"/>
    </location>
</feature>
<keyword evidence="2" id="KW-0732">Signal</keyword>
<protein>
    <recommendedName>
        <fullName evidence="3">DUF7580 domain-containing protein</fullName>
    </recommendedName>
</protein>
<accession>A0A1Y1ZR21</accession>
<dbReference type="AlphaFoldDB" id="A0A1Y1ZR21"/>
<evidence type="ECO:0000313" key="5">
    <source>
        <dbReference type="Proteomes" id="UP000193144"/>
    </source>
</evidence>
<evidence type="ECO:0000313" key="4">
    <source>
        <dbReference type="EMBL" id="ORY12686.1"/>
    </source>
</evidence>
<evidence type="ECO:0000259" key="3">
    <source>
        <dbReference type="Pfam" id="PF24476"/>
    </source>
</evidence>
<organism evidence="4 5">
    <name type="scientific">Clohesyomyces aquaticus</name>
    <dbReference type="NCBI Taxonomy" id="1231657"/>
    <lineage>
        <taxon>Eukaryota</taxon>
        <taxon>Fungi</taxon>
        <taxon>Dikarya</taxon>
        <taxon>Ascomycota</taxon>
        <taxon>Pezizomycotina</taxon>
        <taxon>Dothideomycetes</taxon>
        <taxon>Pleosporomycetidae</taxon>
        <taxon>Pleosporales</taxon>
        <taxon>Lindgomycetaceae</taxon>
        <taxon>Clohesyomyces</taxon>
    </lineage>
</organism>
<dbReference type="PANTHER" id="PTHR35186">
    <property type="entry name" value="ANK_REP_REGION DOMAIN-CONTAINING PROTEIN"/>
    <property type="match status" value="1"/>
</dbReference>
<dbReference type="InterPro" id="IPR056002">
    <property type="entry name" value="DUF7580"/>
</dbReference>
<feature type="chain" id="PRO_5013367836" description="DUF7580 domain-containing protein" evidence="2">
    <location>
        <begin position="18"/>
        <end position="601"/>
    </location>
</feature>
<sequence>MEVVGVVLSGIPLVLHALDNYQKAWNPAKDYWRWGNTIATIRMNIFLQKQQLDTTLTSLGLYNPTTIELKNMLMSQYPDKHDMFMQIIQEMERNVAHVLDMLEVDAKGKPKWSGLSSNRVQWEWRRVRRSFGRRERKEIIEQLQMWNNALKNCFEKPELPSMQEDRMVQVARVNFDERKCTAIRKNAQIIYEALESGFGCTCHHSHKSNVELNWHREPGSAPSTFNFAFSFATMDQEISPERNETWRAISAKIESVSDVQSGTTVNPVSSPAVPSGNQPHESKRTKVVHFLGLPPGKDKQGSKGPVPPPPAVPSQAALAMPKSSTSPSISPGYIKLCGVLRASPNPLHSLGYLPLPNADQGEHMHLFGAPGSKRKPQRTVSLQSLLSRVTTTRRLALSRKQRLGIAAALAWAVLHLADSAWLGKQLDDESIQLFLESEIRSTSETLSTNPYLSCSFKAAATQRESPTVETEEEKFQSNQIANITLFTLAIRLMELGLNRPFDQLRQEHKNGQLSGDPNIQPAAGTIDDFKVAMDQLDELYFECGTSYAYAVQRCLKLEFPGPGYTKSFEHRSFRQDFFSGVVAPLQATYEITPGSCSPADL</sequence>
<name>A0A1Y1ZR21_9PLEO</name>
<dbReference type="EMBL" id="MCFA01000048">
    <property type="protein sequence ID" value="ORY12686.1"/>
    <property type="molecule type" value="Genomic_DNA"/>
</dbReference>
<dbReference type="PANTHER" id="PTHR35186:SF4">
    <property type="entry name" value="PRION-INHIBITION AND PROPAGATION HELO DOMAIN-CONTAINING PROTEIN"/>
    <property type="match status" value="1"/>
</dbReference>
<comment type="caution">
    <text evidence="4">The sequence shown here is derived from an EMBL/GenBank/DDBJ whole genome shotgun (WGS) entry which is preliminary data.</text>
</comment>
<dbReference type="STRING" id="1231657.A0A1Y1ZR21"/>